<proteinExistence type="predicted"/>
<keyword evidence="1" id="KW-1185">Reference proteome</keyword>
<sequence>MAAKNFSAGWNDPPELEYVGGNAGRSSRDLFAKRAIYSPNAWLSRSMVSRRSPILVMVKWLRLRLRLRANNNNNIISMCIFFRTFLLKNDTFLTIFSIESDHFVAKNPIFDHLIGRVYRKRFSNEQITKSDLEQITKSDLKMVYKTKIIDCRPGVKLKLIIFGNLHQILTLNSVLTSDPYSTRRDESNDIQHGPDRSILIDLQFFDSSSGSS</sequence>
<dbReference type="AlphaFoldDB" id="A0A915L8S2"/>
<dbReference type="Proteomes" id="UP000887565">
    <property type="component" value="Unplaced"/>
</dbReference>
<name>A0A915L8S2_ROMCU</name>
<organism evidence="1 2">
    <name type="scientific">Romanomermis culicivorax</name>
    <name type="common">Nematode worm</name>
    <dbReference type="NCBI Taxonomy" id="13658"/>
    <lineage>
        <taxon>Eukaryota</taxon>
        <taxon>Metazoa</taxon>
        <taxon>Ecdysozoa</taxon>
        <taxon>Nematoda</taxon>
        <taxon>Enoplea</taxon>
        <taxon>Dorylaimia</taxon>
        <taxon>Mermithida</taxon>
        <taxon>Mermithoidea</taxon>
        <taxon>Mermithidae</taxon>
        <taxon>Romanomermis</taxon>
    </lineage>
</organism>
<accession>A0A915L8S2</accession>
<evidence type="ECO:0000313" key="2">
    <source>
        <dbReference type="WBParaSite" id="nRc.2.0.1.t47520-RA"/>
    </source>
</evidence>
<dbReference type="WBParaSite" id="nRc.2.0.1.t47520-RA">
    <property type="protein sequence ID" value="nRc.2.0.1.t47520-RA"/>
    <property type="gene ID" value="nRc.2.0.1.g47520"/>
</dbReference>
<reference evidence="2" key="1">
    <citation type="submission" date="2022-11" db="UniProtKB">
        <authorList>
            <consortium name="WormBaseParasite"/>
        </authorList>
    </citation>
    <scope>IDENTIFICATION</scope>
</reference>
<evidence type="ECO:0000313" key="1">
    <source>
        <dbReference type="Proteomes" id="UP000887565"/>
    </source>
</evidence>
<protein>
    <submittedName>
        <fullName evidence="2">Uncharacterized protein</fullName>
    </submittedName>
</protein>